<evidence type="ECO:0000259" key="9">
    <source>
        <dbReference type="PROSITE" id="PS51233"/>
    </source>
</evidence>
<name>A0A026WD79_OOCBI</name>
<reference evidence="10 11" key="1">
    <citation type="journal article" date="2014" name="Curr. Biol.">
        <title>The genome of the clonal raider ant Cerapachys biroi.</title>
        <authorList>
            <person name="Oxley P.R."/>
            <person name="Ji L."/>
            <person name="Fetter-Pruneda I."/>
            <person name="McKenzie S.K."/>
            <person name="Li C."/>
            <person name="Hu H."/>
            <person name="Zhang G."/>
            <person name="Kronauer D.J."/>
        </authorList>
    </citation>
    <scope>NUCLEOTIDE SEQUENCE [LARGE SCALE GENOMIC DNA]</scope>
</reference>
<dbReference type="STRING" id="2015173.A0A026WD79"/>
<dbReference type="SMART" id="SM00216">
    <property type="entry name" value="VWD"/>
    <property type="match status" value="1"/>
</dbReference>
<evidence type="ECO:0000256" key="3">
    <source>
        <dbReference type="ARBA" id="ARBA00023157"/>
    </source>
</evidence>
<dbReference type="PROSITE" id="PS51211">
    <property type="entry name" value="VITELLOGENIN"/>
    <property type="match status" value="1"/>
</dbReference>
<dbReference type="Pfam" id="PF00094">
    <property type="entry name" value="VWD"/>
    <property type="match status" value="1"/>
</dbReference>
<dbReference type="Pfam" id="PF01347">
    <property type="entry name" value="Vitellogenin_N"/>
    <property type="match status" value="1"/>
</dbReference>
<comment type="caution">
    <text evidence="5">Lacks conserved residue(s) required for the propagation of feature annotation.</text>
</comment>
<feature type="region of interest" description="Disordered" evidence="6">
    <location>
        <begin position="328"/>
        <end position="375"/>
    </location>
</feature>
<evidence type="ECO:0000313" key="11">
    <source>
        <dbReference type="Proteomes" id="UP000053097"/>
    </source>
</evidence>
<feature type="compositionally biased region" description="Basic and acidic residues" evidence="6">
    <location>
        <begin position="356"/>
        <end position="366"/>
    </location>
</feature>
<dbReference type="OMA" id="YGHCHHR"/>
<proteinExistence type="predicted"/>
<dbReference type="SUPFAM" id="SSF48431">
    <property type="entry name" value="Lipovitellin-phosvitin complex, superhelical domain"/>
    <property type="match status" value="1"/>
</dbReference>
<organism evidence="10 11">
    <name type="scientific">Ooceraea biroi</name>
    <name type="common">Clonal raider ant</name>
    <name type="synonym">Cerapachys biroi</name>
    <dbReference type="NCBI Taxonomy" id="2015173"/>
    <lineage>
        <taxon>Eukaryota</taxon>
        <taxon>Metazoa</taxon>
        <taxon>Ecdysozoa</taxon>
        <taxon>Arthropoda</taxon>
        <taxon>Hexapoda</taxon>
        <taxon>Insecta</taxon>
        <taxon>Pterygota</taxon>
        <taxon>Neoptera</taxon>
        <taxon>Endopterygota</taxon>
        <taxon>Hymenoptera</taxon>
        <taxon>Apocrita</taxon>
        <taxon>Aculeata</taxon>
        <taxon>Formicoidea</taxon>
        <taxon>Formicidae</taxon>
        <taxon>Dorylinae</taxon>
        <taxon>Ooceraea</taxon>
    </lineage>
</organism>
<dbReference type="InterPro" id="IPR001747">
    <property type="entry name" value="Vitellogenin_N"/>
</dbReference>
<dbReference type="SMART" id="SM00638">
    <property type="entry name" value="LPD_N"/>
    <property type="match status" value="1"/>
</dbReference>
<dbReference type="InterPro" id="IPR015819">
    <property type="entry name" value="Lipid_transp_b-sht_shell"/>
</dbReference>
<dbReference type="Pfam" id="PF09172">
    <property type="entry name" value="Vit_open_b-sht"/>
    <property type="match status" value="1"/>
</dbReference>
<protein>
    <recommendedName>
        <fullName evidence="12">Vitellogenin</fullName>
    </recommendedName>
</protein>
<dbReference type="PANTHER" id="PTHR23345">
    <property type="entry name" value="VITELLOGENIN-RELATED"/>
    <property type="match status" value="1"/>
</dbReference>
<feature type="chain" id="PRO_5001540992" description="Vitellogenin" evidence="7">
    <location>
        <begin position="17"/>
        <end position="1775"/>
    </location>
</feature>
<dbReference type="Gene3D" id="1.25.10.20">
    <property type="entry name" value="Vitellinogen, superhelical"/>
    <property type="match status" value="1"/>
</dbReference>
<dbReference type="InterPro" id="IPR001846">
    <property type="entry name" value="VWF_type-D"/>
</dbReference>
<sequence length="1775" mass="202761">MWLRFALLLIIGAALADHDHAWEKGTEYRYLVHSRTLTDLGELTKEYSGILIKGDLIVQAISSDTLQAVISKPRYARVHRPLLDGWDSWIPVETVEPRELPMSGKPFKIKLKHGLIRDLMVEKDTPTWEINLLKSIISQLQVDTQGENKIRSRSTQVPDDEQPYAMFRAMEDSVAGKCEVLYDIMPLPETTLHERPELVPLTTRGDDHYLITKTKNYTRCEQKMRYQFGIGGKMKWSHMSNPSNAGYVSRTSMSRIVISGNLKRFTIQSSVTVDKMVASHKTWTGTVHSRVNVTLEKVDKMSNPLPVSDDVISTGNLVYTYNDPFSDVKKHKASPSIGRNSLPVMSSESHSSESSSEERYGGKDPLDSSSGSDASISIANSNERSYLRSKPSLDQVPGNALLPYFIGYKGKVIDDSKKVDAVEAAAQLIKMIPEQIEYTRVDSRSLGLLEKFTILSKLIRTMNTKQIAQLEEKVAAIVKEIPDNLEEDLKKYFRQNYGDVLRDALTQAGTGPAFMTLRRWIKEKKLEGAEAARIVSRLPKTVRVPTAEYIQAFFEMITQPEVMQQRFLNTTAPLAFAELVFYAQISETEQYNRYPVFTFGRMVPKEDRAVVETYIPYMAKQLKEAIKDGDSPRIQTYIFALGNFGHPKILSVFEPYLEGTVPVSNFQRMMMVLSLNKLAETNPRMVRSVAYKIYLNVREADEVRTMAVFMVMKTNPPLTILQRMAAFTNYDDSKQVNSAVRNIIETLANSKMEEPQWQDLVNKARIAKDLLKPQKYDEKYSQAFFKKFAMENVIYKLAMFVVGSDDSYLPKAEFLNLGISYGAFNLPTSEVGYVVSSMKQFLAIWDTLENDDNNEQPKPSIIEEIVRALDIQPEDPQQLEGNIFWNSFYDGRFYPFDNHTIERIVETWSKKFMKAMEPGLFQPKNINHLESFDITVGFPMESGMPFIYTFEAPRMMRLSGEGRFNIKPQEGFTTNLNIAGHLVMAENILNRVGFMAPFEHHEYIAGVDEGWQLFLPIGFEVKFEPAQKNIQLKLHPDNYYKYGLDMITFGASIIPYTSSYDILQLQPVILDKGTKIAYSKKPQNIELKLIDNIHVMMSSDLIEEEENIDFESRYELLTRLVGDNANYKVLNIVLKSLPGEINVSFDVVETDANSKGDHETWPTLPAMVDKQPDSEARRQQFLKEVSKDINSATNYIVDVDVSLPAVMRNREIFTIGISESNVDDKTRGLLFWKQMPKSEENPESDAMELCAAGLMRSTRDILLDPEKALKRIPTDELNMEMQIGKTCEDGLQIRIEGNMTRSDDLKEVIMDSEQVEKCRHEMKRGNKGMRACQEVIALANMKDHGILSMDIKSELIRDMMNQLIQFASQKLLSDESVEVVSSKNERKTIDLEVKLAPDFETAEATLRTAGVDIKFDPLDLSETALSSVENKIDEWLEEEEEPETSCTLDKTEVLTFDNRSYPVKLGKCWHVMMTTYSKRNPENPNEFFPIPEEMQLAVVVQDTDDNHRQVRMIMGDNKLEMHKSGDHVEATLNGEKVPFSQYKSYRVKEDDETIIEIFELPDGSVRVMSEKYEMNVVYDGERVRLELFDEYRNDIRGLCGNYDGQPDNDFITPKNCILKDPEEFTATYAMTKDSCEGPAMENKQKAEKSKCIRMRNLQSNVISDREAGRPWIENKKWGYHHEHLDASGKRCTFYRTKIVEEGDEICFTTRPLPICAEGCKPTEMKTKKYLLHCMPKNESSMHLKKRIEKGANPDMTQRSVSKSHSFEVPLSCSAA</sequence>
<dbReference type="SMART" id="SM01169">
    <property type="entry name" value="DUF1943"/>
    <property type="match status" value="1"/>
</dbReference>
<gene>
    <name evidence="10" type="ORF">X777_07182</name>
</gene>
<dbReference type="PROSITE" id="PS51233">
    <property type="entry name" value="VWFD"/>
    <property type="match status" value="1"/>
</dbReference>
<dbReference type="SUPFAM" id="SSF56968">
    <property type="entry name" value="Lipovitellin-phosvitin complex, beta-sheet shell regions"/>
    <property type="match status" value="2"/>
</dbReference>
<keyword evidence="1 7" id="KW-0732">Signal</keyword>
<dbReference type="EMBL" id="KK107295">
    <property type="protein sequence ID" value="EZA53004.1"/>
    <property type="molecule type" value="Genomic_DNA"/>
</dbReference>
<dbReference type="InterPro" id="IPR015816">
    <property type="entry name" value="Vitellinogen_b-sht_N"/>
</dbReference>
<dbReference type="InterPro" id="IPR050733">
    <property type="entry name" value="Vitellogenin/Apolipophorin"/>
</dbReference>
<evidence type="ECO:0000256" key="5">
    <source>
        <dbReference type="PROSITE-ProRule" id="PRU00557"/>
    </source>
</evidence>
<evidence type="ECO:0000313" key="10">
    <source>
        <dbReference type="EMBL" id="EZA53004.1"/>
    </source>
</evidence>
<evidence type="ECO:0000256" key="4">
    <source>
        <dbReference type="ARBA" id="ARBA00023180"/>
    </source>
</evidence>
<dbReference type="Gene3D" id="2.30.230.10">
    <property type="entry name" value="Lipovitellin, beta-sheet shell regions, chain A"/>
    <property type="match status" value="1"/>
</dbReference>
<evidence type="ECO:0000256" key="7">
    <source>
        <dbReference type="SAM" id="SignalP"/>
    </source>
</evidence>
<evidence type="ECO:0000256" key="6">
    <source>
        <dbReference type="SAM" id="MobiDB-lite"/>
    </source>
</evidence>
<dbReference type="OrthoDB" id="160294at2759"/>
<keyword evidence="4" id="KW-0325">Glycoprotein</keyword>
<evidence type="ECO:0008006" key="12">
    <source>
        <dbReference type="Google" id="ProtNLM"/>
    </source>
</evidence>
<dbReference type="GO" id="GO:0005319">
    <property type="term" value="F:lipid transporter activity"/>
    <property type="evidence" value="ECO:0007669"/>
    <property type="project" value="InterPro"/>
</dbReference>
<dbReference type="Proteomes" id="UP000053097">
    <property type="component" value="Unassembled WGS sequence"/>
</dbReference>
<dbReference type="GO" id="GO:0045735">
    <property type="term" value="F:nutrient reservoir activity"/>
    <property type="evidence" value="ECO:0007669"/>
    <property type="project" value="UniProtKB-KW"/>
</dbReference>
<feature type="domain" description="VWFD" evidence="9">
    <location>
        <begin position="1444"/>
        <end position="1636"/>
    </location>
</feature>
<keyword evidence="2" id="KW-0758">Storage protein</keyword>
<dbReference type="PANTHER" id="PTHR23345:SF15">
    <property type="entry name" value="VITELLOGENIN 1-RELATED"/>
    <property type="match status" value="1"/>
</dbReference>
<dbReference type="InterPro" id="IPR015255">
    <property type="entry name" value="Vitellinogen_open_b-sht"/>
</dbReference>
<keyword evidence="3" id="KW-1015">Disulfide bond</keyword>
<evidence type="ECO:0000256" key="2">
    <source>
        <dbReference type="ARBA" id="ARBA00022761"/>
    </source>
</evidence>
<accession>A0A026WD79</accession>
<dbReference type="InterPro" id="IPR011030">
    <property type="entry name" value="Lipovitellin_superhlx_dom"/>
</dbReference>
<dbReference type="FunFam" id="1.25.10.20:FF:000003">
    <property type="entry name" value="Vitellogenin C"/>
    <property type="match status" value="1"/>
</dbReference>
<evidence type="ECO:0000256" key="1">
    <source>
        <dbReference type="ARBA" id="ARBA00022729"/>
    </source>
</evidence>
<evidence type="ECO:0000259" key="8">
    <source>
        <dbReference type="PROSITE" id="PS51211"/>
    </source>
</evidence>
<feature type="signal peptide" evidence="7">
    <location>
        <begin position="1"/>
        <end position="16"/>
    </location>
</feature>
<feature type="domain" description="Vitellogenin" evidence="8">
    <location>
        <begin position="22"/>
        <end position="813"/>
    </location>
</feature>
<keyword evidence="11" id="KW-1185">Reference proteome</keyword>